<evidence type="ECO:0000256" key="4">
    <source>
        <dbReference type="ARBA" id="ARBA00022692"/>
    </source>
</evidence>
<sequence>MDGQNRGAPAARTTGGFKPPEVPPTAACMADLVPLPLDTAKAGLQGEAKLTGQGPAAQYKGLRHHGEDGGTPLQRQRGFASTRVGLCDSAKLLYTKGKSVGAAGQPLHGQHLGSVPLGVQLCDGALQHNLPCRFTSAFGDGFCATLVAFPVDVVKMRYLNGAPGQHSSVRSCAFALLRSEGAEAFYKGFAGVRYRLPSSSKTQ</sequence>
<evidence type="ECO:0000313" key="11">
    <source>
        <dbReference type="EMBL" id="KAK4829653.1"/>
    </source>
</evidence>
<comment type="caution">
    <text evidence="11">The sequence shown here is derived from an EMBL/GenBank/DDBJ whole genome shotgun (WGS) entry which is preliminary data.</text>
</comment>
<keyword evidence="3 9" id="KW-0813">Transport</keyword>
<dbReference type="GO" id="GO:0016020">
    <property type="term" value="C:membrane"/>
    <property type="evidence" value="ECO:0007669"/>
    <property type="project" value="UniProtKB-SubCell"/>
</dbReference>
<keyword evidence="4 8" id="KW-0812">Transmembrane</keyword>
<name>A0AAN7SIL5_MYCAM</name>
<gene>
    <name evidence="11" type="ORF">QYF61_005946</name>
</gene>
<evidence type="ECO:0000256" key="1">
    <source>
        <dbReference type="ARBA" id="ARBA00004141"/>
    </source>
</evidence>
<dbReference type="InterPro" id="IPR023395">
    <property type="entry name" value="MCP_dom_sf"/>
</dbReference>
<dbReference type="EMBL" id="JAUNZN010000001">
    <property type="protein sequence ID" value="KAK4829653.1"/>
    <property type="molecule type" value="Genomic_DNA"/>
</dbReference>
<evidence type="ECO:0000256" key="10">
    <source>
        <dbReference type="SAM" id="MobiDB-lite"/>
    </source>
</evidence>
<dbReference type="AlphaFoldDB" id="A0AAN7SIL5"/>
<dbReference type="SUPFAM" id="SSF103506">
    <property type="entry name" value="Mitochondrial carrier"/>
    <property type="match status" value="1"/>
</dbReference>
<dbReference type="Gene3D" id="1.50.40.10">
    <property type="entry name" value="Mitochondrial carrier domain"/>
    <property type="match status" value="1"/>
</dbReference>
<keyword evidence="6" id="KW-1133">Transmembrane helix</keyword>
<accession>A0AAN7SIL5</accession>
<evidence type="ECO:0000256" key="9">
    <source>
        <dbReference type="RuleBase" id="RU000488"/>
    </source>
</evidence>
<comment type="similarity">
    <text evidence="2 9">Belongs to the mitochondrial carrier (TC 2.A.29) family.</text>
</comment>
<keyword evidence="7 8" id="KW-0472">Membrane</keyword>
<dbReference type="PANTHER" id="PTHR45618">
    <property type="entry name" value="MITOCHONDRIAL DICARBOXYLATE CARRIER-RELATED"/>
    <property type="match status" value="1"/>
</dbReference>
<keyword evidence="12" id="KW-1185">Reference proteome</keyword>
<evidence type="ECO:0000256" key="5">
    <source>
        <dbReference type="ARBA" id="ARBA00022737"/>
    </source>
</evidence>
<evidence type="ECO:0000313" key="12">
    <source>
        <dbReference type="Proteomes" id="UP001333110"/>
    </source>
</evidence>
<proteinExistence type="inferred from homology"/>
<dbReference type="PROSITE" id="PS50920">
    <property type="entry name" value="SOLCAR"/>
    <property type="match status" value="1"/>
</dbReference>
<evidence type="ECO:0000256" key="7">
    <source>
        <dbReference type="ARBA" id="ARBA00023136"/>
    </source>
</evidence>
<dbReference type="Proteomes" id="UP001333110">
    <property type="component" value="Unassembled WGS sequence"/>
</dbReference>
<comment type="subcellular location">
    <subcellularLocation>
        <location evidence="1">Membrane</location>
        <topology evidence="1">Multi-pass membrane protein</topology>
    </subcellularLocation>
</comment>
<protein>
    <submittedName>
        <fullName evidence="11">Uncharacterized protein</fullName>
    </submittedName>
</protein>
<evidence type="ECO:0000256" key="8">
    <source>
        <dbReference type="PROSITE-ProRule" id="PRU00282"/>
    </source>
</evidence>
<evidence type="ECO:0000256" key="3">
    <source>
        <dbReference type="ARBA" id="ARBA00022448"/>
    </source>
</evidence>
<evidence type="ECO:0000256" key="6">
    <source>
        <dbReference type="ARBA" id="ARBA00022989"/>
    </source>
</evidence>
<dbReference type="Pfam" id="PF00153">
    <property type="entry name" value="Mito_carr"/>
    <property type="match status" value="1"/>
</dbReference>
<feature type="repeat" description="Solcar" evidence="8">
    <location>
        <begin position="128"/>
        <end position="203"/>
    </location>
</feature>
<keyword evidence="5" id="KW-0677">Repeat</keyword>
<feature type="region of interest" description="Disordered" evidence="10">
    <location>
        <begin position="1"/>
        <end position="20"/>
    </location>
</feature>
<organism evidence="11 12">
    <name type="scientific">Mycteria americana</name>
    <name type="common">Wood stork</name>
    <dbReference type="NCBI Taxonomy" id="33587"/>
    <lineage>
        <taxon>Eukaryota</taxon>
        <taxon>Metazoa</taxon>
        <taxon>Chordata</taxon>
        <taxon>Craniata</taxon>
        <taxon>Vertebrata</taxon>
        <taxon>Euteleostomi</taxon>
        <taxon>Archelosauria</taxon>
        <taxon>Archosauria</taxon>
        <taxon>Dinosauria</taxon>
        <taxon>Saurischia</taxon>
        <taxon>Theropoda</taxon>
        <taxon>Coelurosauria</taxon>
        <taxon>Aves</taxon>
        <taxon>Neognathae</taxon>
        <taxon>Neoaves</taxon>
        <taxon>Aequornithes</taxon>
        <taxon>Ciconiiformes</taxon>
        <taxon>Ciconiidae</taxon>
        <taxon>Mycteria</taxon>
    </lineage>
</organism>
<reference evidence="11 12" key="1">
    <citation type="journal article" date="2023" name="J. Hered.">
        <title>Chromosome-level genome of the wood stork (Mycteria americana) provides insight into avian chromosome evolution.</title>
        <authorList>
            <person name="Flamio R. Jr."/>
            <person name="Ramstad K.M."/>
        </authorList>
    </citation>
    <scope>NUCLEOTIDE SEQUENCE [LARGE SCALE GENOMIC DNA]</scope>
    <source>
        <strain evidence="11">JAX WOST 10</strain>
    </source>
</reference>
<evidence type="ECO:0000256" key="2">
    <source>
        <dbReference type="ARBA" id="ARBA00006375"/>
    </source>
</evidence>
<dbReference type="InterPro" id="IPR018108">
    <property type="entry name" value="MCP_transmembrane"/>
</dbReference>
<dbReference type="InterPro" id="IPR050391">
    <property type="entry name" value="Mito_Metabolite_Transporter"/>
</dbReference>